<dbReference type="RefSeq" id="WP_210852499.1">
    <property type="nucleotide sequence ID" value="NZ_JAGQDD010000003.1"/>
</dbReference>
<dbReference type="SMART" id="SM00267">
    <property type="entry name" value="GGDEF"/>
    <property type="match status" value="1"/>
</dbReference>
<sequence>MSGAQVVWLVTALQLLLFAAVWQVAAGNATGRRLALRELARFDAVLALALLLIAGRGPLPYWLTHALADMLVLGAMLLLWRGTQQALRLPPMASPLPLVAMALGAIAVLGLDAESAPWRGAVLLLVMAWMVGRLSLACLRPVSTSLGPAAGRAIWALASGLAALMLARAVGGLWLDWPMEAHLGDASTLALGLLSTAVLTLLNALLASLLLRGTLGRLRSQAQIDGLTGLVNDQGLARALAQAWSRWSREHRRFAVLTLVIEPLPALRAQSGPAVADDVLRRAAAVVSHELRQTDVLARGADGALVAVLDGQLSTTDLDVVVRRLQESVEAMRLLPLLPALRLHLRVGSALVAPGDSQAQTVTERALEALRGSPAGAVVQSVAC</sequence>
<feature type="transmembrane region" description="Helical" evidence="1">
    <location>
        <begin position="39"/>
        <end position="55"/>
    </location>
</feature>
<dbReference type="Pfam" id="PF00990">
    <property type="entry name" value="GGDEF"/>
    <property type="match status" value="1"/>
</dbReference>
<keyword evidence="1" id="KW-0812">Transmembrane</keyword>
<keyword evidence="4" id="KW-1185">Reference proteome</keyword>
<name>A0A941BEL4_9BURK</name>
<gene>
    <name evidence="3" type="ORF">KAK03_06285</name>
</gene>
<keyword evidence="1" id="KW-0472">Membrane</keyword>
<comment type="caution">
    <text evidence="3">The sequence shown here is derived from an EMBL/GenBank/DDBJ whole genome shotgun (WGS) entry which is preliminary data.</text>
</comment>
<dbReference type="NCBIfam" id="TIGR00254">
    <property type="entry name" value="GGDEF"/>
    <property type="match status" value="1"/>
</dbReference>
<dbReference type="SUPFAM" id="SSF55073">
    <property type="entry name" value="Nucleotide cyclase"/>
    <property type="match status" value="1"/>
</dbReference>
<evidence type="ECO:0000313" key="4">
    <source>
        <dbReference type="Proteomes" id="UP000676246"/>
    </source>
</evidence>
<feature type="transmembrane region" description="Helical" evidence="1">
    <location>
        <begin position="61"/>
        <end position="80"/>
    </location>
</feature>
<feature type="transmembrane region" description="Helical" evidence="1">
    <location>
        <begin position="92"/>
        <end position="111"/>
    </location>
</feature>
<dbReference type="InterPro" id="IPR029787">
    <property type="entry name" value="Nucleotide_cyclase"/>
</dbReference>
<feature type="transmembrane region" description="Helical" evidence="1">
    <location>
        <begin position="154"/>
        <end position="175"/>
    </location>
</feature>
<dbReference type="EMBL" id="JAGQDD010000003">
    <property type="protein sequence ID" value="MBQ0930092.1"/>
    <property type="molecule type" value="Genomic_DNA"/>
</dbReference>
<dbReference type="InterPro" id="IPR043128">
    <property type="entry name" value="Rev_trsase/Diguanyl_cyclase"/>
</dbReference>
<dbReference type="Gene3D" id="3.30.70.270">
    <property type="match status" value="1"/>
</dbReference>
<evidence type="ECO:0000313" key="3">
    <source>
        <dbReference type="EMBL" id="MBQ0930092.1"/>
    </source>
</evidence>
<protein>
    <submittedName>
        <fullName evidence="3">GGDEF domain-containing protein</fullName>
    </submittedName>
</protein>
<keyword evidence="1" id="KW-1133">Transmembrane helix</keyword>
<feature type="transmembrane region" description="Helical" evidence="1">
    <location>
        <begin position="187"/>
        <end position="211"/>
    </location>
</feature>
<dbReference type="AlphaFoldDB" id="A0A941BEL4"/>
<dbReference type="Proteomes" id="UP000676246">
    <property type="component" value="Unassembled WGS sequence"/>
</dbReference>
<reference evidence="3 4" key="1">
    <citation type="submission" date="2021-04" db="EMBL/GenBank/DDBJ databases">
        <title>The genome sequence of Ideonella sp. 3Y2.</title>
        <authorList>
            <person name="Liu Y."/>
        </authorList>
    </citation>
    <scope>NUCLEOTIDE SEQUENCE [LARGE SCALE GENOMIC DNA]</scope>
    <source>
        <strain evidence="3 4">3Y2</strain>
    </source>
</reference>
<dbReference type="PROSITE" id="PS50887">
    <property type="entry name" value="GGDEF"/>
    <property type="match status" value="1"/>
</dbReference>
<feature type="transmembrane region" description="Helical" evidence="1">
    <location>
        <begin position="123"/>
        <end position="142"/>
    </location>
</feature>
<proteinExistence type="predicted"/>
<organism evidence="3 4">
    <name type="scientific">Ideonella alba</name>
    <dbReference type="NCBI Taxonomy" id="2824118"/>
    <lineage>
        <taxon>Bacteria</taxon>
        <taxon>Pseudomonadati</taxon>
        <taxon>Pseudomonadota</taxon>
        <taxon>Betaproteobacteria</taxon>
        <taxon>Burkholderiales</taxon>
        <taxon>Sphaerotilaceae</taxon>
        <taxon>Ideonella</taxon>
    </lineage>
</organism>
<evidence type="ECO:0000256" key="1">
    <source>
        <dbReference type="SAM" id="Phobius"/>
    </source>
</evidence>
<dbReference type="InterPro" id="IPR000160">
    <property type="entry name" value="GGDEF_dom"/>
</dbReference>
<accession>A0A941BEL4</accession>
<evidence type="ECO:0000259" key="2">
    <source>
        <dbReference type="PROSITE" id="PS50887"/>
    </source>
</evidence>
<feature type="transmembrane region" description="Helical" evidence="1">
    <location>
        <begin position="6"/>
        <end position="27"/>
    </location>
</feature>
<feature type="domain" description="GGDEF" evidence="2">
    <location>
        <begin position="252"/>
        <end position="384"/>
    </location>
</feature>